<evidence type="ECO:0000313" key="8">
    <source>
        <dbReference type="Proteomes" id="UP000240500"/>
    </source>
</evidence>
<evidence type="ECO:0000256" key="1">
    <source>
        <dbReference type="ARBA" id="ARBA00022723"/>
    </source>
</evidence>
<feature type="compositionally biased region" description="Low complexity" evidence="5">
    <location>
        <begin position="378"/>
        <end position="411"/>
    </location>
</feature>
<dbReference type="PANTHER" id="PTHR14493:SF50">
    <property type="entry name" value="RING FINGER PROTEIN UNKEMPT"/>
    <property type="match status" value="1"/>
</dbReference>
<organism evidence="7 8">
    <name type="scientific">Plasmodium reichenowi</name>
    <dbReference type="NCBI Taxonomy" id="5854"/>
    <lineage>
        <taxon>Eukaryota</taxon>
        <taxon>Sar</taxon>
        <taxon>Alveolata</taxon>
        <taxon>Apicomplexa</taxon>
        <taxon>Aconoidasida</taxon>
        <taxon>Haemosporida</taxon>
        <taxon>Plasmodiidae</taxon>
        <taxon>Plasmodium</taxon>
        <taxon>Plasmodium (Laverania)</taxon>
    </lineage>
</organism>
<dbReference type="InterPro" id="IPR045234">
    <property type="entry name" value="Unkempt-like"/>
</dbReference>
<dbReference type="AlphaFoldDB" id="A0A2P9DR23"/>
<accession>A0A2P9DR23</accession>
<name>A0A2P9DR23_PLARE</name>
<feature type="domain" description="C3H1-type" evidence="6">
    <location>
        <begin position="100"/>
        <end position="126"/>
    </location>
</feature>
<keyword evidence="1 4" id="KW-0479">Metal-binding</keyword>
<dbReference type="EMBL" id="LT969577">
    <property type="protein sequence ID" value="SOV83476.1"/>
    <property type="molecule type" value="Genomic_DNA"/>
</dbReference>
<dbReference type="OrthoDB" id="20534at2759"/>
<dbReference type="VEuPathDB" id="PlasmoDB:PRCDC_1467600"/>
<protein>
    <submittedName>
        <fullName evidence="7">Zinc finger protein, putative</fullName>
    </submittedName>
</protein>
<evidence type="ECO:0000256" key="4">
    <source>
        <dbReference type="PROSITE-ProRule" id="PRU00723"/>
    </source>
</evidence>
<evidence type="ECO:0000259" key="6">
    <source>
        <dbReference type="PROSITE" id="PS50103"/>
    </source>
</evidence>
<dbReference type="GO" id="GO:0008270">
    <property type="term" value="F:zinc ion binding"/>
    <property type="evidence" value="ECO:0007669"/>
    <property type="project" value="UniProtKB-KW"/>
</dbReference>
<dbReference type="SMART" id="SM00356">
    <property type="entry name" value="ZnF_C3H1"/>
    <property type="match status" value="3"/>
</dbReference>
<feature type="zinc finger region" description="C3H1-type" evidence="4">
    <location>
        <begin position="14"/>
        <end position="42"/>
    </location>
</feature>
<dbReference type="InterPro" id="IPR000571">
    <property type="entry name" value="Znf_CCCH"/>
</dbReference>
<feature type="zinc finger region" description="C3H1-type" evidence="4">
    <location>
        <begin position="58"/>
        <end position="92"/>
    </location>
</feature>
<evidence type="ECO:0000256" key="5">
    <source>
        <dbReference type="SAM" id="MobiDB-lite"/>
    </source>
</evidence>
<sequence length="868" mass="100599">MVYATLLSEEDLSRFRTKQCKRLLNGGCNFGLDRCQYSHNEFWNRRCPFYLSDSSFIRYITVMCPDVETRGDGSINSLCLRGGECPFAHSTEEILYHPLFYKTKRCEDYKKGSCNTYYCPFIHGLAETRAPGTYKLPFTNGIDIPNIPNVIIVDKIDICSKNSSGIINDKYMKNMSFKKRSDIQLDHMNNDDMHYCNNKTNSMNSSLYDSMDTISNKNDMTKNAVDKSTLSFNNSVFNKDSFFNFSEENIKMNMLKKNGAFEHMNNNSYSRNSMKDSINSFGSFEANDMGNNNMGNSKGNISSVVGNMKNDNIKNDNIKNDNIKNDNIKNDNIKIDNIKNDNIKNDNIKNDNIKNDNIKNDNIKIDYIKNDNMNGSINAKGGNNNTKKNNSNNNNNIKSNYNENNDNNKMNRQSNCTNVNSCNYNEFLSSKLNGVVSGSYQNMCSKNISLSTNNSTNYIDTISSPNKNYNKNLNILKLKQNHSSCSTDAHEINFNEHEATSEDAIEEEEEEEDDEYFNSVNIDLSVSNRNNELERISSDTKLSNVTVETNLNIDRNNEINLLEVIKCLKGLCEKIMKGDLTFTSEQWDNIAQITYEIVAVIEFNRVMKLKKTANKIKNDIYNKNKDFIFHMENKEYKKERNDTEMEKELYTNEKDIIQKKVCTNIDNLVEEQNSNINGISLDAKLKNYDEIFERPKNEKGNDINTLKYSLNENIYIEKDKIINSVNKENSILFLENDEKNNMLNKFNFNFNKREEHIYNNLNELIHNEDNELLHFYEEQLGENFLDEKNELDIMSMKQKFIPSQINKTNIINDSNDNHHALQNLKDSCFLEYYNINKSNNLNFKDKNDNNEKLSSQQPFLSFFSFLSE</sequence>
<dbReference type="Proteomes" id="UP000240500">
    <property type="component" value="Chromosome 14"/>
</dbReference>
<dbReference type="PANTHER" id="PTHR14493">
    <property type="entry name" value="UNKEMPT FAMILY MEMBER"/>
    <property type="match status" value="1"/>
</dbReference>
<feature type="region of interest" description="Disordered" evidence="5">
    <location>
        <begin position="378"/>
        <end position="414"/>
    </location>
</feature>
<keyword evidence="2 4" id="KW-0863">Zinc-finger</keyword>
<dbReference type="VEuPathDB" id="PlasmoDB:PRG01_1468300"/>
<feature type="domain" description="C3H1-type" evidence="6">
    <location>
        <begin position="58"/>
        <end position="92"/>
    </location>
</feature>
<evidence type="ECO:0000313" key="7">
    <source>
        <dbReference type="EMBL" id="SOV83476.1"/>
    </source>
</evidence>
<feature type="domain" description="C3H1-type" evidence="6">
    <location>
        <begin position="14"/>
        <end position="42"/>
    </location>
</feature>
<proteinExistence type="predicted"/>
<gene>
    <name evidence="7" type="ORF">PRG01_1468300</name>
</gene>
<evidence type="ECO:0000256" key="3">
    <source>
        <dbReference type="ARBA" id="ARBA00022833"/>
    </source>
</evidence>
<keyword evidence="3 4" id="KW-0862">Zinc</keyword>
<dbReference type="Gene3D" id="3.30.1370.210">
    <property type="match status" value="1"/>
</dbReference>
<feature type="zinc finger region" description="C3H1-type" evidence="4">
    <location>
        <begin position="100"/>
        <end position="126"/>
    </location>
</feature>
<reference evidence="7 8" key="1">
    <citation type="submission" date="2016-09" db="EMBL/GenBank/DDBJ databases">
        <authorList>
            <consortium name="Pathogen Informatics"/>
        </authorList>
    </citation>
    <scope>NUCLEOTIDE SEQUENCE [LARGE SCALE GENOMIC DNA]</scope>
</reference>
<dbReference type="PROSITE" id="PS50103">
    <property type="entry name" value="ZF_C3H1"/>
    <property type="match status" value="3"/>
</dbReference>
<evidence type="ECO:0000256" key="2">
    <source>
        <dbReference type="ARBA" id="ARBA00022771"/>
    </source>
</evidence>